<organism evidence="2 3">
    <name type="scientific">Ligilactobacillus salivarius</name>
    <dbReference type="NCBI Taxonomy" id="1624"/>
    <lineage>
        <taxon>Bacteria</taxon>
        <taxon>Bacillati</taxon>
        <taxon>Bacillota</taxon>
        <taxon>Bacilli</taxon>
        <taxon>Lactobacillales</taxon>
        <taxon>Lactobacillaceae</taxon>
        <taxon>Ligilactobacillus</taxon>
    </lineage>
</organism>
<proteinExistence type="predicted"/>
<name>A0A6A8LQ60_9LACO</name>
<evidence type="ECO:0000313" key="2">
    <source>
        <dbReference type="EMBL" id="MSE04320.1"/>
    </source>
</evidence>
<evidence type="ECO:0000256" key="1">
    <source>
        <dbReference type="SAM" id="Coils"/>
    </source>
</evidence>
<feature type="coiled-coil region" evidence="1">
    <location>
        <begin position="10"/>
        <end position="45"/>
    </location>
</feature>
<keyword evidence="1" id="KW-0175">Coiled coil</keyword>
<dbReference type="EMBL" id="WKKZ01000001">
    <property type="protein sequence ID" value="MSE04320.1"/>
    <property type="molecule type" value="Genomic_DNA"/>
</dbReference>
<sequence>MWLKLGTPKKKSLADELRKITKAKQTEEKAEKKKEKAEMRELAKNEAPIMFNYLKQEFIISAKKGKDYWTCNSDYFKKIIVRNGLHSDEDYIYKELEKVCKRNKIGIYVDITYIDLSHKLKTYKFYWY</sequence>
<dbReference type="Proteomes" id="UP000437575">
    <property type="component" value="Unassembled WGS sequence"/>
</dbReference>
<evidence type="ECO:0000313" key="3">
    <source>
        <dbReference type="Proteomes" id="UP000437575"/>
    </source>
</evidence>
<dbReference type="AlphaFoldDB" id="A0A6A8LQ60"/>
<reference evidence="2 3" key="1">
    <citation type="submission" date="2019-11" db="EMBL/GenBank/DDBJ databases">
        <title>Draft Genome Sequence of Plant Growth-Promoting Rhizosphere-Associated Bacteria.</title>
        <authorList>
            <person name="Vasilyev I.Y."/>
            <person name="Radchenko V."/>
            <person name="Ilnitskaya E.V."/>
        </authorList>
    </citation>
    <scope>NUCLEOTIDE SEQUENCE [LARGE SCALE GENOMIC DNA]</scope>
    <source>
        <strain evidence="2 3">VRA_1sq_f</strain>
    </source>
</reference>
<gene>
    <name evidence="2" type="ORF">GKC34_00305</name>
</gene>
<accession>A0A6A8LQ60</accession>
<protein>
    <submittedName>
        <fullName evidence="2">Uncharacterized protein</fullName>
    </submittedName>
</protein>
<comment type="caution">
    <text evidence="2">The sequence shown here is derived from an EMBL/GenBank/DDBJ whole genome shotgun (WGS) entry which is preliminary data.</text>
</comment>